<dbReference type="InterPro" id="IPR011032">
    <property type="entry name" value="GroES-like_sf"/>
</dbReference>
<keyword evidence="4 9" id="KW-0479">Metal-binding</keyword>
<comment type="catalytic activity">
    <reaction evidence="8">
        <text>a primary alcohol + NAD(+) = an aldehyde + NADH + H(+)</text>
        <dbReference type="Rhea" id="RHEA:10736"/>
        <dbReference type="ChEBI" id="CHEBI:15378"/>
        <dbReference type="ChEBI" id="CHEBI:15734"/>
        <dbReference type="ChEBI" id="CHEBI:17478"/>
        <dbReference type="ChEBI" id="CHEBI:57540"/>
        <dbReference type="ChEBI" id="CHEBI:57945"/>
        <dbReference type="EC" id="1.1.1.1"/>
    </reaction>
</comment>
<dbReference type="Proteomes" id="UP000283644">
    <property type="component" value="Unassembled WGS sequence"/>
</dbReference>
<dbReference type="GO" id="GO:0005737">
    <property type="term" value="C:cytoplasm"/>
    <property type="evidence" value="ECO:0007669"/>
    <property type="project" value="TreeGrafter"/>
</dbReference>
<dbReference type="EC" id="1.1.1.1" evidence="3"/>
<comment type="cofactor">
    <cofactor evidence="1 9">
        <name>Zn(2+)</name>
        <dbReference type="ChEBI" id="CHEBI:29105"/>
    </cofactor>
</comment>
<evidence type="ECO:0000256" key="6">
    <source>
        <dbReference type="ARBA" id="ARBA00023002"/>
    </source>
</evidence>
<evidence type="ECO:0000256" key="2">
    <source>
        <dbReference type="ARBA" id="ARBA00008072"/>
    </source>
</evidence>
<dbReference type="GO" id="GO:0008270">
    <property type="term" value="F:zinc ion binding"/>
    <property type="evidence" value="ECO:0007669"/>
    <property type="project" value="InterPro"/>
</dbReference>
<dbReference type="PANTHER" id="PTHR42940">
    <property type="entry name" value="ALCOHOL DEHYDROGENASE 1-RELATED"/>
    <property type="match status" value="1"/>
</dbReference>
<protein>
    <recommendedName>
        <fullName evidence="3">alcohol dehydrogenase</fullName>
        <ecNumber evidence="3">1.1.1.1</ecNumber>
    </recommendedName>
</protein>
<dbReference type="RefSeq" id="WP_118928596.1">
    <property type="nucleotide sequence ID" value="NZ_QXGH01000040.1"/>
</dbReference>
<dbReference type="EMBL" id="QXGH01000040">
    <property type="protein sequence ID" value="RHW23799.1"/>
    <property type="molecule type" value="Genomic_DNA"/>
</dbReference>
<sequence>MLAWQYTGDGEPIALREVDEPVAAPGQVILDVKGAGICHSDIGMLDGTISEFLAYRPITLGHEVAGIVRELGEGVNDFAVGDRVAVRSVVDGPGCACNGGFQPRIAVRTSELVHVPEGVPWDQAAVSTDAGMTSYHAVISRAATKAGDKIGIIGFGGLGSLGSFMAMRAGAEVYVAETNESIHAKIIESGVSAVSRSIHDFADLELDSIIDFAGFGTTTAAAIDTVRPGGRVVQVGLAVRMGTVDLVNLTMRQIELIGSQGGTNEGNAAVLQLMADGHLVSDTECIGFGEIGNAIERLRRGENTGRFAVLYE</sequence>
<evidence type="ECO:0000259" key="10">
    <source>
        <dbReference type="SMART" id="SM00829"/>
    </source>
</evidence>
<accession>A0A417XTK8</accession>
<dbReference type="InterPro" id="IPR002328">
    <property type="entry name" value="ADH_Zn_CS"/>
</dbReference>
<dbReference type="OrthoDB" id="5295340at2"/>
<evidence type="ECO:0000256" key="8">
    <source>
        <dbReference type="ARBA" id="ARBA00049243"/>
    </source>
</evidence>
<evidence type="ECO:0000313" key="12">
    <source>
        <dbReference type="Proteomes" id="UP000283644"/>
    </source>
</evidence>
<comment type="catalytic activity">
    <reaction evidence="7">
        <text>a secondary alcohol + NAD(+) = a ketone + NADH + H(+)</text>
        <dbReference type="Rhea" id="RHEA:10740"/>
        <dbReference type="ChEBI" id="CHEBI:15378"/>
        <dbReference type="ChEBI" id="CHEBI:17087"/>
        <dbReference type="ChEBI" id="CHEBI:35681"/>
        <dbReference type="ChEBI" id="CHEBI:57540"/>
        <dbReference type="ChEBI" id="CHEBI:57945"/>
        <dbReference type="EC" id="1.1.1.1"/>
    </reaction>
</comment>
<evidence type="ECO:0000256" key="5">
    <source>
        <dbReference type="ARBA" id="ARBA00022833"/>
    </source>
</evidence>
<reference evidence="11 12" key="1">
    <citation type="submission" date="2018-09" db="EMBL/GenBank/DDBJ databases">
        <title>Genome sequencing of Nocardioides immobilis CCTCC AB 2017083 for comparison to Nocardioides silvaticus.</title>
        <authorList>
            <person name="Li C."/>
            <person name="Wang G."/>
        </authorList>
    </citation>
    <scope>NUCLEOTIDE SEQUENCE [LARGE SCALE GENOMIC DNA]</scope>
    <source>
        <strain evidence="11 12">CCTCC AB 2017083</strain>
    </source>
</reference>
<dbReference type="GO" id="GO:0004022">
    <property type="term" value="F:alcohol dehydrogenase (NAD+) activity"/>
    <property type="evidence" value="ECO:0007669"/>
    <property type="project" value="UniProtKB-EC"/>
</dbReference>
<dbReference type="InterPro" id="IPR020843">
    <property type="entry name" value="ER"/>
</dbReference>
<evidence type="ECO:0000256" key="7">
    <source>
        <dbReference type="ARBA" id="ARBA00049164"/>
    </source>
</evidence>
<dbReference type="Pfam" id="PF00107">
    <property type="entry name" value="ADH_zinc_N"/>
    <property type="match status" value="1"/>
</dbReference>
<proteinExistence type="inferred from homology"/>
<organism evidence="11 12">
    <name type="scientific">Nocardioides immobilis</name>
    <dbReference type="NCBI Taxonomy" id="2049295"/>
    <lineage>
        <taxon>Bacteria</taxon>
        <taxon>Bacillati</taxon>
        <taxon>Actinomycetota</taxon>
        <taxon>Actinomycetes</taxon>
        <taxon>Propionibacteriales</taxon>
        <taxon>Nocardioidaceae</taxon>
        <taxon>Nocardioides</taxon>
    </lineage>
</organism>
<dbReference type="SUPFAM" id="SSF51735">
    <property type="entry name" value="NAD(P)-binding Rossmann-fold domains"/>
    <property type="match status" value="1"/>
</dbReference>
<feature type="domain" description="Enoyl reductase (ER)" evidence="10">
    <location>
        <begin position="8"/>
        <end position="309"/>
    </location>
</feature>
<comment type="similarity">
    <text evidence="2 9">Belongs to the zinc-containing alcohol dehydrogenase family.</text>
</comment>
<evidence type="ECO:0000313" key="11">
    <source>
        <dbReference type="EMBL" id="RHW23799.1"/>
    </source>
</evidence>
<evidence type="ECO:0000256" key="4">
    <source>
        <dbReference type="ARBA" id="ARBA00022723"/>
    </source>
</evidence>
<dbReference type="Pfam" id="PF08240">
    <property type="entry name" value="ADH_N"/>
    <property type="match status" value="1"/>
</dbReference>
<evidence type="ECO:0000256" key="9">
    <source>
        <dbReference type="RuleBase" id="RU361277"/>
    </source>
</evidence>
<keyword evidence="6" id="KW-0560">Oxidoreductase</keyword>
<dbReference type="PROSITE" id="PS00059">
    <property type="entry name" value="ADH_ZINC"/>
    <property type="match status" value="1"/>
</dbReference>
<dbReference type="SMART" id="SM00829">
    <property type="entry name" value="PKS_ER"/>
    <property type="match status" value="1"/>
</dbReference>
<dbReference type="SUPFAM" id="SSF50129">
    <property type="entry name" value="GroES-like"/>
    <property type="match status" value="1"/>
</dbReference>
<dbReference type="InterPro" id="IPR013149">
    <property type="entry name" value="ADH-like_C"/>
</dbReference>
<dbReference type="AlphaFoldDB" id="A0A417XTK8"/>
<name>A0A417XTK8_9ACTN</name>
<dbReference type="Gene3D" id="3.40.50.720">
    <property type="entry name" value="NAD(P)-binding Rossmann-like Domain"/>
    <property type="match status" value="1"/>
</dbReference>
<keyword evidence="12" id="KW-1185">Reference proteome</keyword>
<dbReference type="InterPro" id="IPR013154">
    <property type="entry name" value="ADH-like_N"/>
</dbReference>
<dbReference type="Gene3D" id="3.90.180.10">
    <property type="entry name" value="Medium-chain alcohol dehydrogenases, catalytic domain"/>
    <property type="match status" value="2"/>
</dbReference>
<gene>
    <name evidence="11" type="ORF">D0Z08_28060</name>
</gene>
<comment type="caution">
    <text evidence="11">The sequence shown here is derived from an EMBL/GenBank/DDBJ whole genome shotgun (WGS) entry which is preliminary data.</text>
</comment>
<evidence type="ECO:0000256" key="1">
    <source>
        <dbReference type="ARBA" id="ARBA00001947"/>
    </source>
</evidence>
<dbReference type="InterPro" id="IPR036291">
    <property type="entry name" value="NAD(P)-bd_dom_sf"/>
</dbReference>
<keyword evidence="5 9" id="KW-0862">Zinc</keyword>
<dbReference type="PANTHER" id="PTHR42940:SF8">
    <property type="entry name" value="VACUOLAR PROTEIN SORTING-ASSOCIATED PROTEIN 11"/>
    <property type="match status" value="1"/>
</dbReference>
<evidence type="ECO:0000256" key="3">
    <source>
        <dbReference type="ARBA" id="ARBA00013190"/>
    </source>
</evidence>